<dbReference type="PANTHER" id="PTHR43597:SF5">
    <property type="entry name" value="SUFE-LIKE PROTEIN 2, CHLOROPLASTIC"/>
    <property type="match status" value="1"/>
</dbReference>
<dbReference type="PANTHER" id="PTHR43597">
    <property type="entry name" value="SULFUR ACCEPTOR PROTEIN CSDE"/>
    <property type="match status" value="1"/>
</dbReference>
<dbReference type="RefSeq" id="WP_345972084.1">
    <property type="nucleotide sequence ID" value="NZ_CP147920.1"/>
</dbReference>
<organism evidence="3 4">
    <name type="scientific">Sulfurimonas diazotrophicus</name>
    <dbReference type="NCBI Taxonomy" id="3131939"/>
    <lineage>
        <taxon>Bacteria</taxon>
        <taxon>Pseudomonadati</taxon>
        <taxon>Campylobacterota</taxon>
        <taxon>Epsilonproteobacteria</taxon>
        <taxon>Campylobacterales</taxon>
        <taxon>Sulfurimonadaceae</taxon>
        <taxon>Sulfurimonas</taxon>
    </lineage>
</organism>
<protein>
    <submittedName>
        <fullName evidence="3">SufE family protein</fullName>
    </submittedName>
</protein>
<dbReference type="Pfam" id="PF02657">
    <property type="entry name" value="SufE"/>
    <property type="match status" value="1"/>
</dbReference>
<evidence type="ECO:0000259" key="2">
    <source>
        <dbReference type="Pfam" id="PF02657"/>
    </source>
</evidence>
<proteinExistence type="inferred from homology"/>
<name>A0ABZ3H7Q7_9BACT</name>
<dbReference type="InterPro" id="IPR003808">
    <property type="entry name" value="Fe-S_metab-assoc_dom"/>
</dbReference>
<evidence type="ECO:0000256" key="1">
    <source>
        <dbReference type="ARBA" id="ARBA00010282"/>
    </source>
</evidence>
<dbReference type="SUPFAM" id="SSF82649">
    <property type="entry name" value="SufE/NifU"/>
    <property type="match status" value="1"/>
</dbReference>
<evidence type="ECO:0000313" key="3">
    <source>
        <dbReference type="EMBL" id="XAU14344.1"/>
    </source>
</evidence>
<sequence length="138" mass="15530">MTMDEQVQLYKEDLALLPDKDAKMEYILDFGKEAGTLEPQYKTDENIIKGCSSLAWLHKAYDKGKILLEAEGDSIIAKGMLVMLLGIFHNRTPDEILAFDPNKLKEMGIMELLSPVRQQGLEAFLNVIYGYAKACKGE</sequence>
<feature type="domain" description="Fe-S metabolism associated" evidence="2">
    <location>
        <begin position="12"/>
        <end position="128"/>
    </location>
</feature>
<accession>A0ABZ3H7Q7</accession>
<reference evidence="3 4" key="1">
    <citation type="submission" date="2024-03" db="EMBL/GenBank/DDBJ databases">
        <title>Sulfurimonas sp. HSL3-1.</title>
        <authorList>
            <person name="Wang S."/>
        </authorList>
    </citation>
    <scope>NUCLEOTIDE SEQUENCE [LARGE SCALE GENOMIC DNA]</scope>
    <source>
        <strain evidence="3 4">HSL3-1</strain>
    </source>
</reference>
<keyword evidence="4" id="KW-1185">Reference proteome</keyword>
<dbReference type="Proteomes" id="UP001447842">
    <property type="component" value="Chromosome"/>
</dbReference>
<comment type="similarity">
    <text evidence="1">Belongs to the SufE family.</text>
</comment>
<evidence type="ECO:0000313" key="4">
    <source>
        <dbReference type="Proteomes" id="UP001447842"/>
    </source>
</evidence>
<dbReference type="EMBL" id="CP147920">
    <property type="protein sequence ID" value="XAU14344.1"/>
    <property type="molecule type" value="Genomic_DNA"/>
</dbReference>
<dbReference type="Gene3D" id="3.90.1010.10">
    <property type="match status" value="1"/>
</dbReference>
<gene>
    <name evidence="3" type="ORF">WCY31_08775</name>
</gene>